<dbReference type="RefSeq" id="WP_079468243.1">
    <property type="nucleotide sequence ID" value="NZ_FUZZ01000001.1"/>
</dbReference>
<keyword evidence="1" id="KW-1133">Transmembrane helix</keyword>
<dbReference type="EMBL" id="FUZZ01000001">
    <property type="protein sequence ID" value="SKC97543.1"/>
    <property type="molecule type" value="Genomic_DNA"/>
</dbReference>
<keyword evidence="1" id="KW-0472">Membrane</keyword>
<dbReference type="AlphaFoldDB" id="A0A1T5NBB4"/>
<keyword evidence="3" id="KW-1185">Reference proteome</keyword>
<reference evidence="2 3" key="1">
    <citation type="submission" date="2017-02" db="EMBL/GenBank/DDBJ databases">
        <authorList>
            <person name="Peterson S.W."/>
        </authorList>
    </citation>
    <scope>NUCLEOTIDE SEQUENCE [LARGE SCALE GENOMIC DNA]</scope>
    <source>
        <strain evidence="2 3">DSM 18108</strain>
    </source>
</reference>
<dbReference type="Proteomes" id="UP000190166">
    <property type="component" value="Unassembled WGS sequence"/>
</dbReference>
<keyword evidence="1" id="KW-0812">Transmembrane</keyword>
<evidence type="ECO:0000313" key="2">
    <source>
        <dbReference type="EMBL" id="SKC97543.1"/>
    </source>
</evidence>
<accession>A0A1T5NBB4</accession>
<organism evidence="2 3">
    <name type="scientific">Chitinophaga ginsengisegetis</name>
    <dbReference type="NCBI Taxonomy" id="393003"/>
    <lineage>
        <taxon>Bacteria</taxon>
        <taxon>Pseudomonadati</taxon>
        <taxon>Bacteroidota</taxon>
        <taxon>Chitinophagia</taxon>
        <taxon>Chitinophagales</taxon>
        <taxon>Chitinophagaceae</taxon>
        <taxon>Chitinophaga</taxon>
    </lineage>
</organism>
<dbReference type="STRING" id="393003.SAMN05660461_0941"/>
<evidence type="ECO:0008006" key="4">
    <source>
        <dbReference type="Google" id="ProtNLM"/>
    </source>
</evidence>
<name>A0A1T5NBB4_9BACT</name>
<proteinExistence type="predicted"/>
<feature type="transmembrane region" description="Helical" evidence="1">
    <location>
        <begin position="67"/>
        <end position="85"/>
    </location>
</feature>
<protein>
    <recommendedName>
        <fullName evidence="4">FecR family protein</fullName>
    </recommendedName>
</protein>
<sequence>MNVNKSLLYRYYHEHCNEEEKQAVEEWLLKSGTFSGNRSAGDSEDAKHRMWKQIHKRTIGGERRRRYVEMVACLLLLFSAGIISWNRFNRLPPESAYVVIDNTRSNLLAQQHIGNLLLSESANSGLRYVDNKNCLLYTNSLIINNQKGEDIWVYLKTSSEKGSGMIRFLCRRKRTYVAGFITEHRESGNRKYLYSQQSAPVPEAIATGINSQLDAAKINAKYNGYTTIII</sequence>
<evidence type="ECO:0000313" key="3">
    <source>
        <dbReference type="Proteomes" id="UP000190166"/>
    </source>
</evidence>
<gene>
    <name evidence="2" type="ORF">SAMN05660461_0941</name>
</gene>
<evidence type="ECO:0000256" key="1">
    <source>
        <dbReference type="SAM" id="Phobius"/>
    </source>
</evidence>